<dbReference type="AlphaFoldDB" id="A0AAP8NNF6"/>
<proteinExistence type="predicted"/>
<reference evidence="1 2" key="1">
    <citation type="journal article" date="2017" name="BMC Genomics">
        <title>Genome sequencing of 39 Akkermansia muciniphila isolates reveals its population structure, genomic and functional diverisity, and global distribution in mammalian gut microbiotas.</title>
        <authorList>
            <person name="Guo X."/>
            <person name="Li S."/>
            <person name="Zhang J."/>
            <person name="Wu F."/>
            <person name="Li X."/>
            <person name="Wu D."/>
            <person name="Zhang M."/>
            <person name="Ou Z."/>
            <person name="Jie Z."/>
            <person name="Yan Q."/>
            <person name="Li P."/>
            <person name="Yi J."/>
            <person name="Peng Y."/>
        </authorList>
    </citation>
    <scope>NUCLEOTIDE SEQUENCE [LARGE SCALE GENOMIC DNA]</scope>
    <source>
        <strain evidence="1 2">GP43</strain>
    </source>
</reference>
<evidence type="ECO:0000313" key="1">
    <source>
        <dbReference type="EMBL" id="PNC57638.1"/>
    </source>
</evidence>
<protein>
    <submittedName>
        <fullName evidence="1">Uncharacterized protein</fullName>
    </submittedName>
</protein>
<dbReference type="Proteomes" id="UP000235914">
    <property type="component" value="Unassembled WGS sequence"/>
</dbReference>
<sequence length="64" mass="7403">MPGIREMLIFPTFYLLFQVRRGCLRPCRFFTLHGKGWLPPPGIRPYSLSFSSRLRCDNDTGAIV</sequence>
<gene>
    <name evidence="1" type="ORF">CXU09_00745</name>
</gene>
<accession>A0AAP8NNF6</accession>
<evidence type="ECO:0000313" key="2">
    <source>
        <dbReference type="Proteomes" id="UP000235914"/>
    </source>
</evidence>
<dbReference type="EMBL" id="PJKN01000001">
    <property type="protein sequence ID" value="PNC57638.1"/>
    <property type="molecule type" value="Genomic_DNA"/>
</dbReference>
<organism evidence="1 2">
    <name type="scientific">Akkermansia muciniphila</name>
    <dbReference type="NCBI Taxonomy" id="239935"/>
    <lineage>
        <taxon>Bacteria</taxon>
        <taxon>Pseudomonadati</taxon>
        <taxon>Verrucomicrobiota</taxon>
        <taxon>Verrucomicrobiia</taxon>
        <taxon>Verrucomicrobiales</taxon>
        <taxon>Akkermansiaceae</taxon>
        <taxon>Akkermansia</taxon>
    </lineage>
</organism>
<comment type="caution">
    <text evidence="1">The sequence shown here is derived from an EMBL/GenBank/DDBJ whole genome shotgun (WGS) entry which is preliminary data.</text>
</comment>
<name>A0AAP8NNF6_9BACT</name>